<accession>A0A812RLJ7</accession>
<evidence type="ECO:0000313" key="2">
    <source>
        <dbReference type="Proteomes" id="UP000604046"/>
    </source>
</evidence>
<sequence>MMIAAEQIRLLDAKELSVASAYSAPEADDIQAKIKLLLEGQARFTVSGAAQKKLQNVVQHREDRKRETLIKISKSRPCCNARVERSFIIDNGELLVYRDHHPNAKVKAIYNLKNATCFYEEPRTSSLPKWQEGYQMRLRVICSEREAQGKSPPGTTDLQGKDGKGLLLKRALFAGYGFTAVLQGGGGDMFCDGMAFLE</sequence>
<evidence type="ECO:0000313" key="1">
    <source>
        <dbReference type="EMBL" id="CAE7447509.1"/>
    </source>
</evidence>
<dbReference type="EMBL" id="CAJNDS010002357">
    <property type="protein sequence ID" value="CAE7447509.1"/>
    <property type="molecule type" value="Genomic_DNA"/>
</dbReference>
<keyword evidence="2" id="KW-1185">Reference proteome</keyword>
<organism evidence="1 2">
    <name type="scientific">Symbiodinium natans</name>
    <dbReference type="NCBI Taxonomy" id="878477"/>
    <lineage>
        <taxon>Eukaryota</taxon>
        <taxon>Sar</taxon>
        <taxon>Alveolata</taxon>
        <taxon>Dinophyceae</taxon>
        <taxon>Suessiales</taxon>
        <taxon>Symbiodiniaceae</taxon>
        <taxon>Symbiodinium</taxon>
    </lineage>
</organism>
<name>A0A812RLJ7_9DINO</name>
<comment type="caution">
    <text evidence="1">The sequence shown here is derived from an EMBL/GenBank/DDBJ whole genome shotgun (WGS) entry which is preliminary data.</text>
</comment>
<reference evidence="1" key="1">
    <citation type="submission" date="2021-02" db="EMBL/GenBank/DDBJ databases">
        <authorList>
            <person name="Dougan E. K."/>
            <person name="Rhodes N."/>
            <person name="Thang M."/>
            <person name="Chan C."/>
        </authorList>
    </citation>
    <scope>NUCLEOTIDE SEQUENCE</scope>
</reference>
<dbReference type="OrthoDB" id="415342at2759"/>
<protein>
    <submittedName>
        <fullName evidence="1">Uncharacterized protein</fullName>
    </submittedName>
</protein>
<dbReference type="AlphaFoldDB" id="A0A812RLJ7"/>
<dbReference type="Proteomes" id="UP000604046">
    <property type="component" value="Unassembled WGS sequence"/>
</dbReference>
<proteinExistence type="predicted"/>
<gene>
    <name evidence="1" type="ORF">SNAT2548_LOCUS24411</name>
</gene>